<dbReference type="GO" id="GO:0009001">
    <property type="term" value="F:serine O-acetyltransferase activity"/>
    <property type="evidence" value="ECO:0007669"/>
    <property type="project" value="InterPro"/>
</dbReference>
<comment type="similarity">
    <text evidence="1">Belongs to the transferase hexapeptide repeat family.</text>
</comment>
<gene>
    <name evidence="5" type="ORF">KP78_12840</name>
</gene>
<evidence type="ECO:0000256" key="4">
    <source>
        <dbReference type="ARBA" id="ARBA00023315"/>
    </source>
</evidence>
<dbReference type="PIRSF" id="PIRSF000441">
    <property type="entry name" value="CysE"/>
    <property type="match status" value="1"/>
</dbReference>
<dbReference type="SUPFAM" id="SSF51161">
    <property type="entry name" value="Trimeric LpxA-like enzymes"/>
    <property type="match status" value="1"/>
</dbReference>
<keyword evidence="3" id="KW-0808">Transferase</keyword>
<dbReference type="GO" id="GO:0005737">
    <property type="term" value="C:cytoplasm"/>
    <property type="evidence" value="ECO:0007669"/>
    <property type="project" value="InterPro"/>
</dbReference>
<dbReference type="Gene3D" id="2.160.10.10">
    <property type="entry name" value="Hexapeptide repeat proteins"/>
    <property type="match status" value="1"/>
</dbReference>
<keyword evidence="4" id="KW-0012">Acyltransferase</keyword>
<dbReference type="InterPro" id="IPR005881">
    <property type="entry name" value="Ser_O-AcTrfase"/>
</dbReference>
<organism evidence="5 6">
    <name type="scientific">Jeotgalibacillus soli</name>
    <dbReference type="NCBI Taxonomy" id="889306"/>
    <lineage>
        <taxon>Bacteria</taxon>
        <taxon>Bacillati</taxon>
        <taxon>Bacillota</taxon>
        <taxon>Bacilli</taxon>
        <taxon>Bacillales</taxon>
        <taxon>Caryophanaceae</taxon>
        <taxon>Jeotgalibacillus</taxon>
    </lineage>
</organism>
<proteinExistence type="inferred from homology"/>
<evidence type="ECO:0000313" key="5">
    <source>
        <dbReference type="EMBL" id="KIL49816.1"/>
    </source>
</evidence>
<name>A0A0C2VZL0_9BACL</name>
<evidence type="ECO:0000256" key="2">
    <source>
        <dbReference type="ARBA" id="ARBA00018522"/>
    </source>
</evidence>
<dbReference type="GO" id="GO:0006535">
    <property type="term" value="P:cysteine biosynthetic process from serine"/>
    <property type="evidence" value="ECO:0007669"/>
    <property type="project" value="InterPro"/>
</dbReference>
<evidence type="ECO:0000256" key="1">
    <source>
        <dbReference type="ARBA" id="ARBA00007274"/>
    </source>
</evidence>
<protein>
    <recommendedName>
        <fullName evidence="2">Serine acetyltransferase</fullName>
    </recommendedName>
</protein>
<dbReference type="AlphaFoldDB" id="A0A0C2VZL0"/>
<dbReference type="InterPro" id="IPR045304">
    <property type="entry name" value="LbH_SAT"/>
</dbReference>
<evidence type="ECO:0000256" key="3">
    <source>
        <dbReference type="ARBA" id="ARBA00022679"/>
    </source>
</evidence>
<reference evidence="5 6" key="1">
    <citation type="submission" date="2015-01" db="EMBL/GenBank/DDBJ databases">
        <title>Genome sequencing of Jeotgalibacillus soli.</title>
        <authorList>
            <person name="Goh K.M."/>
            <person name="Chan K.-G."/>
            <person name="Yaakop A.S."/>
            <person name="Ee R."/>
            <person name="Gan H.M."/>
            <person name="Chan C.S."/>
        </authorList>
    </citation>
    <scope>NUCLEOTIDE SEQUENCE [LARGE SCALE GENOMIC DNA]</scope>
    <source>
        <strain evidence="5 6">P9</strain>
    </source>
</reference>
<dbReference type="InterPro" id="IPR001451">
    <property type="entry name" value="Hexapep"/>
</dbReference>
<dbReference type="Pfam" id="PF00132">
    <property type="entry name" value="Hexapep"/>
    <property type="match status" value="1"/>
</dbReference>
<comment type="caution">
    <text evidence="5">The sequence shown here is derived from an EMBL/GenBank/DDBJ whole genome shotgun (WGS) entry which is preliminary data.</text>
</comment>
<dbReference type="PATRIC" id="fig|889306.3.peg.1294"/>
<dbReference type="EMBL" id="JXRP01000009">
    <property type="protein sequence ID" value="KIL49816.1"/>
    <property type="molecule type" value="Genomic_DNA"/>
</dbReference>
<keyword evidence="6" id="KW-1185">Reference proteome</keyword>
<evidence type="ECO:0000313" key="6">
    <source>
        <dbReference type="Proteomes" id="UP000031938"/>
    </source>
</evidence>
<dbReference type="PANTHER" id="PTHR42811">
    <property type="entry name" value="SERINE ACETYLTRANSFERASE"/>
    <property type="match status" value="1"/>
</dbReference>
<dbReference type="CDD" id="cd03354">
    <property type="entry name" value="LbH_SAT"/>
    <property type="match status" value="1"/>
</dbReference>
<dbReference type="RefSeq" id="WP_235420867.1">
    <property type="nucleotide sequence ID" value="NZ_JXRP01000009.1"/>
</dbReference>
<dbReference type="STRING" id="889306.KP78_12840"/>
<dbReference type="InterPro" id="IPR011004">
    <property type="entry name" value="Trimer_LpxA-like_sf"/>
</dbReference>
<dbReference type="Proteomes" id="UP000031938">
    <property type="component" value="Unassembled WGS sequence"/>
</dbReference>
<accession>A0A0C2VZL0</accession>
<sequence length="114" mass="11904">MLINKYGISVGMNSIIGKNLKIPHPTSIVIGDGVVIGDNVTLYQNVTLGKKKGNIDSTRDYPIIGNNVTIFAGAQIIGNVLIGDGAVIGANSVVLEDVEENGVYAGIPAKKLNK</sequence>